<dbReference type="AlphaFoldDB" id="A0A0R3WBV6"/>
<dbReference type="Proteomes" id="UP000282613">
    <property type="component" value="Unassembled WGS sequence"/>
</dbReference>
<evidence type="ECO:0000313" key="3">
    <source>
        <dbReference type="Proteomes" id="UP000282613"/>
    </source>
</evidence>
<feature type="region of interest" description="Disordered" evidence="1">
    <location>
        <begin position="198"/>
        <end position="251"/>
    </location>
</feature>
<evidence type="ECO:0000256" key="1">
    <source>
        <dbReference type="SAM" id="MobiDB-lite"/>
    </source>
</evidence>
<evidence type="ECO:0000313" key="4">
    <source>
        <dbReference type="WBParaSite" id="TASK_0000814301-mRNA-1"/>
    </source>
</evidence>
<reference evidence="2 3" key="2">
    <citation type="submission" date="2018-11" db="EMBL/GenBank/DDBJ databases">
        <authorList>
            <consortium name="Pathogen Informatics"/>
        </authorList>
    </citation>
    <scope>NUCLEOTIDE SEQUENCE [LARGE SCALE GENOMIC DNA]</scope>
</reference>
<sequence length="536" mass="55659">MGSLSSLIENMQGGHKLRIRHRSGGTAGSADSGGFGGATFDLQENTPPPSAATVAGASAPPAQPSMLPHFPLFSPLIGGLGRGAFSTANRTTATGGAATTSTAPTASATTQQQGSTARRKVSVEANKFPRMRCELVYLLSNEGGCDEELAHRRQLFGVTWLTTSSQVSANIYFLSPSLSVESCGSLLESYARGFTTPLSSSSSSLTNQQPGQQQQQQHQQQQRTGGVRNLGKCSPQPVTPSSSSSISSSMPTAFKSLSPWWAGGEVSDRQQQQHSLHHPDNEYLNSLVTEELRTQLTVSTSPEESHQQQLIKDFAQSPLSCLLRQMQLSNQQAMAGTTSTPTGAKRGSGLFDDDPLGVVTASPLASPRGAPTLPPPSQQPSTPVAVAAATTTATSVSGCSTSAPVCIPSNGGIRGDLEAFDFPCSCGCCCRGQGGGGQDSAFNSGGTPTVICEFGAVGSTSLHSMTSEGQDSALALSEAKDDATPDLPLLHDAPSTFGSMVGPPSISPFVANQPIRHVSVHPGFIQLCRLFLLPDP</sequence>
<dbReference type="EMBL" id="UYRS01018737">
    <property type="protein sequence ID" value="VDK39644.1"/>
    <property type="molecule type" value="Genomic_DNA"/>
</dbReference>
<dbReference type="WBParaSite" id="TASK_0000814301-mRNA-1">
    <property type="protein sequence ID" value="TASK_0000814301-mRNA-1"/>
    <property type="gene ID" value="TASK_0000814301"/>
</dbReference>
<feature type="compositionally biased region" description="Low complexity" evidence="1">
    <location>
        <begin position="51"/>
        <end position="60"/>
    </location>
</feature>
<feature type="compositionally biased region" description="Low complexity" evidence="1">
    <location>
        <begin position="92"/>
        <end position="116"/>
    </location>
</feature>
<feature type="compositionally biased region" description="Low complexity" evidence="1">
    <location>
        <begin position="199"/>
        <end position="222"/>
    </location>
</feature>
<feature type="region of interest" description="Disordered" evidence="1">
    <location>
        <begin position="362"/>
        <end position="382"/>
    </location>
</feature>
<gene>
    <name evidence="2" type="ORF">TASK_LOCUS8144</name>
</gene>
<dbReference type="STRING" id="60517.A0A0R3WBV6"/>
<feature type="region of interest" description="Disordered" evidence="1">
    <location>
        <begin position="21"/>
        <end position="62"/>
    </location>
</feature>
<feature type="compositionally biased region" description="Gly residues" evidence="1">
    <location>
        <begin position="25"/>
        <end position="37"/>
    </location>
</feature>
<name>A0A0R3WBV6_TAEAS</name>
<feature type="region of interest" description="Disordered" evidence="1">
    <location>
        <begin position="92"/>
        <end position="120"/>
    </location>
</feature>
<dbReference type="OrthoDB" id="10447772at2759"/>
<organism evidence="4">
    <name type="scientific">Taenia asiatica</name>
    <name type="common">Asian tapeworm</name>
    <dbReference type="NCBI Taxonomy" id="60517"/>
    <lineage>
        <taxon>Eukaryota</taxon>
        <taxon>Metazoa</taxon>
        <taxon>Spiralia</taxon>
        <taxon>Lophotrochozoa</taxon>
        <taxon>Platyhelminthes</taxon>
        <taxon>Cestoda</taxon>
        <taxon>Eucestoda</taxon>
        <taxon>Cyclophyllidea</taxon>
        <taxon>Taeniidae</taxon>
        <taxon>Taenia</taxon>
    </lineage>
</organism>
<accession>A0A0R3WBV6</accession>
<proteinExistence type="predicted"/>
<keyword evidence="3" id="KW-1185">Reference proteome</keyword>
<evidence type="ECO:0000313" key="2">
    <source>
        <dbReference type="EMBL" id="VDK39644.1"/>
    </source>
</evidence>
<protein>
    <submittedName>
        <fullName evidence="4">Protein kinase domain-containing protein</fullName>
    </submittedName>
</protein>
<reference evidence="4" key="1">
    <citation type="submission" date="2017-02" db="UniProtKB">
        <authorList>
            <consortium name="WormBaseParasite"/>
        </authorList>
    </citation>
    <scope>IDENTIFICATION</scope>
</reference>